<dbReference type="Proteomes" id="UP000681967">
    <property type="component" value="Unassembled WGS sequence"/>
</dbReference>
<dbReference type="EMBL" id="CAJOBH010263640">
    <property type="protein sequence ID" value="CAF5158564.1"/>
    <property type="molecule type" value="Genomic_DNA"/>
</dbReference>
<gene>
    <name evidence="1" type="ORF">BYL167_LOCUS73966</name>
</gene>
<protein>
    <submittedName>
        <fullName evidence="1">Uncharacterized protein</fullName>
    </submittedName>
</protein>
<accession>A0A8S3G847</accession>
<evidence type="ECO:0000313" key="1">
    <source>
        <dbReference type="EMBL" id="CAF5158564.1"/>
    </source>
</evidence>
<evidence type="ECO:0000313" key="2">
    <source>
        <dbReference type="Proteomes" id="UP000681967"/>
    </source>
</evidence>
<reference evidence="1" key="1">
    <citation type="submission" date="2021-02" db="EMBL/GenBank/DDBJ databases">
        <authorList>
            <person name="Nowell W R."/>
        </authorList>
    </citation>
    <scope>NUCLEOTIDE SEQUENCE</scope>
</reference>
<feature type="non-terminal residue" evidence="1">
    <location>
        <position position="188"/>
    </location>
</feature>
<name>A0A8S3G847_9BILA</name>
<feature type="non-terminal residue" evidence="1">
    <location>
        <position position="1"/>
    </location>
</feature>
<proteinExistence type="predicted"/>
<sequence>RRHSSSENNNQQYRNDLNLQREYLDCLNDLTDEYKKFHRDNNSLNNQKSKTTYETKEQYKHSEDVYRHLPTSVSRGEDQNTYQCSLLENLLHKQLKPIVKTVLTLSVDNLKTLEDSLKHQQRLVKPVHIHSSTNSIPDETSIKYVRAECLPVDVILTKSQITKTQGEHSSTVVKDVQHACRKVTTNIR</sequence>
<comment type="caution">
    <text evidence="1">The sequence shown here is derived from an EMBL/GenBank/DDBJ whole genome shotgun (WGS) entry which is preliminary data.</text>
</comment>
<organism evidence="1 2">
    <name type="scientific">Rotaria magnacalcarata</name>
    <dbReference type="NCBI Taxonomy" id="392030"/>
    <lineage>
        <taxon>Eukaryota</taxon>
        <taxon>Metazoa</taxon>
        <taxon>Spiralia</taxon>
        <taxon>Gnathifera</taxon>
        <taxon>Rotifera</taxon>
        <taxon>Eurotatoria</taxon>
        <taxon>Bdelloidea</taxon>
        <taxon>Philodinida</taxon>
        <taxon>Philodinidae</taxon>
        <taxon>Rotaria</taxon>
    </lineage>
</organism>
<dbReference type="AlphaFoldDB" id="A0A8S3G847"/>